<feature type="transmembrane region" description="Helical" evidence="1">
    <location>
        <begin position="60"/>
        <end position="79"/>
    </location>
</feature>
<keyword evidence="1" id="KW-1133">Transmembrane helix</keyword>
<sequence>KGVSTFLGGLLYLSPLTFLFLYLLFIPVSLFIIKDTYLATTVGFFFFSFFLWIYEGSFWWVIFGLLVTIVYSIKSYSFLKSYYTEKRKAVYPVVKKIFKPFFKGM</sequence>
<comment type="caution">
    <text evidence="2">The sequence shown here is derived from an EMBL/GenBank/DDBJ whole genome shotgun (WGS) entry which is preliminary data.</text>
</comment>
<dbReference type="EMBL" id="BARV01003501">
    <property type="protein sequence ID" value="GAI07885.1"/>
    <property type="molecule type" value="Genomic_DNA"/>
</dbReference>
<keyword evidence="1" id="KW-0472">Membrane</keyword>
<evidence type="ECO:0000256" key="1">
    <source>
        <dbReference type="SAM" id="Phobius"/>
    </source>
</evidence>
<feature type="transmembrane region" description="Helical" evidence="1">
    <location>
        <begin position="6"/>
        <end position="25"/>
    </location>
</feature>
<dbReference type="AlphaFoldDB" id="X1LZP1"/>
<feature type="non-terminal residue" evidence="2">
    <location>
        <position position="1"/>
    </location>
</feature>
<evidence type="ECO:0000313" key="2">
    <source>
        <dbReference type="EMBL" id="GAI07885.1"/>
    </source>
</evidence>
<name>X1LZP1_9ZZZZ</name>
<feature type="transmembrane region" description="Helical" evidence="1">
    <location>
        <begin position="37"/>
        <end position="54"/>
    </location>
</feature>
<accession>X1LZP1</accession>
<protein>
    <submittedName>
        <fullName evidence="2">Uncharacterized protein</fullName>
    </submittedName>
</protein>
<proteinExistence type="predicted"/>
<reference evidence="2" key="1">
    <citation type="journal article" date="2014" name="Front. Microbiol.">
        <title>High frequency of phylogenetically diverse reductive dehalogenase-homologous genes in deep subseafloor sedimentary metagenomes.</title>
        <authorList>
            <person name="Kawai M."/>
            <person name="Futagami T."/>
            <person name="Toyoda A."/>
            <person name="Takaki Y."/>
            <person name="Nishi S."/>
            <person name="Hori S."/>
            <person name="Arai W."/>
            <person name="Tsubouchi T."/>
            <person name="Morono Y."/>
            <person name="Uchiyama I."/>
            <person name="Ito T."/>
            <person name="Fujiyama A."/>
            <person name="Inagaki F."/>
            <person name="Takami H."/>
        </authorList>
    </citation>
    <scope>NUCLEOTIDE SEQUENCE</scope>
    <source>
        <strain evidence="2">Expedition CK06-06</strain>
    </source>
</reference>
<gene>
    <name evidence="2" type="ORF">S06H3_08334</name>
</gene>
<organism evidence="2">
    <name type="scientific">marine sediment metagenome</name>
    <dbReference type="NCBI Taxonomy" id="412755"/>
    <lineage>
        <taxon>unclassified sequences</taxon>
        <taxon>metagenomes</taxon>
        <taxon>ecological metagenomes</taxon>
    </lineage>
</organism>
<keyword evidence="1" id="KW-0812">Transmembrane</keyword>